<feature type="signal peptide" evidence="10">
    <location>
        <begin position="1"/>
        <end position="20"/>
    </location>
</feature>
<keyword evidence="7" id="KW-0325">Glycoprotein</keyword>
<dbReference type="Pfam" id="PF13895">
    <property type="entry name" value="Ig_2"/>
    <property type="match status" value="2"/>
</dbReference>
<evidence type="ECO:0000313" key="12">
    <source>
        <dbReference type="EMBL" id="CAK6439882.1"/>
    </source>
</evidence>
<gene>
    <name evidence="12" type="ORF">MPIPNATIZW_LOCUS8188</name>
</gene>
<keyword evidence="3" id="KW-0390">IgG-binding protein</keyword>
<feature type="domain" description="Ig-like" evidence="11">
    <location>
        <begin position="120"/>
        <end position="173"/>
    </location>
</feature>
<feature type="transmembrane region" description="Helical" evidence="9">
    <location>
        <begin position="203"/>
        <end position="224"/>
    </location>
</feature>
<sequence>MWQLLPPAVLLLLASAGTQAEGLQKAVVSLHPQWDRLLERDNVTLRCQGAQAEGNGSTLWWHNGHLLPSQNSSHFIASASVNHSGEYTCQTSRSSLSDPVQLQVRAAWLVLQAARWRLREGERLELRCHSWREKPLRNVQFFQDGRGRRFSHRSNAFSVARASAAHSGSYFCRGLIGKLNVSSEAVAVLVEALATPRVSPGRLILLCLLPGLLFAAVSWLCCSVRRGLHSLSRNRTNDTVTWRKSLQDKQEQ</sequence>
<dbReference type="EMBL" id="OY882875">
    <property type="protein sequence ID" value="CAK6439882.1"/>
    <property type="molecule type" value="Genomic_DNA"/>
</dbReference>
<evidence type="ECO:0000256" key="3">
    <source>
        <dbReference type="ARBA" id="ARBA00022652"/>
    </source>
</evidence>
<keyword evidence="13" id="KW-1185">Reference proteome</keyword>
<dbReference type="InterPro" id="IPR013783">
    <property type="entry name" value="Ig-like_fold"/>
</dbReference>
<keyword evidence="9" id="KW-1133">Transmembrane helix</keyword>
<dbReference type="InterPro" id="IPR003599">
    <property type="entry name" value="Ig_sub"/>
</dbReference>
<protein>
    <recommendedName>
        <fullName evidence="8">Low affinity immunoglobulin gamma Fc region receptor III-A</fullName>
    </recommendedName>
</protein>
<dbReference type="InterPro" id="IPR036179">
    <property type="entry name" value="Ig-like_dom_sf"/>
</dbReference>
<dbReference type="Proteomes" id="UP001314169">
    <property type="component" value="Chromosome 18"/>
</dbReference>
<evidence type="ECO:0000256" key="6">
    <source>
        <dbReference type="ARBA" id="ARBA00023157"/>
    </source>
</evidence>
<feature type="domain" description="Ig-like" evidence="11">
    <location>
        <begin position="7"/>
        <end position="105"/>
    </location>
</feature>
<dbReference type="InterPro" id="IPR007110">
    <property type="entry name" value="Ig-like_dom"/>
</dbReference>
<dbReference type="Gene3D" id="2.60.40.10">
    <property type="entry name" value="Immunoglobulins"/>
    <property type="match status" value="2"/>
</dbReference>
<evidence type="ECO:0000256" key="5">
    <source>
        <dbReference type="ARBA" id="ARBA00023136"/>
    </source>
</evidence>
<evidence type="ECO:0000256" key="7">
    <source>
        <dbReference type="ARBA" id="ARBA00023180"/>
    </source>
</evidence>
<evidence type="ECO:0000256" key="9">
    <source>
        <dbReference type="SAM" id="Phobius"/>
    </source>
</evidence>
<dbReference type="PANTHER" id="PTHR11481">
    <property type="entry name" value="IMMUNOGLOBULIN FC RECEPTOR"/>
    <property type="match status" value="1"/>
</dbReference>
<keyword evidence="2" id="KW-1003">Cell membrane</keyword>
<dbReference type="PANTHER" id="PTHR11481:SF103">
    <property type="entry name" value="LOW AFFINITY IMMUNOGLOBULIN GAMMA FC REGION RECEPTOR III-A-RELATED"/>
    <property type="match status" value="1"/>
</dbReference>
<dbReference type="PROSITE" id="PS50835">
    <property type="entry name" value="IG_LIKE"/>
    <property type="match status" value="2"/>
</dbReference>
<dbReference type="SUPFAM" id="SSF48726">
    <property type="entry name" value="Immunoglobulin"/>
    <property type="match status" value="2"/>
</dbReference>
<evidence type="ECO:0000256" key="8">
    <source>
        <dbReference type="ARBA" id="ARBA00040880"/>
    </source>
</evidence>
<proteinExistence type="predicted"/>
<reference evidence="12" key="1">
    <citation type="submission" date="2023-12" db="EMBL/GenBank/DDBJ databases">
        <authorList>
            <person name="Brown T."/>
        </authorList>
    </citation>
    <scope>NUCLEOTIDE SEQUENCE</scope>
</reference>
<evidence type="ECO:0000256" key="10">
    <source>
        <dbReference type="SAM" id="SignalP"/>
    </source>
</evidence>
<keyword evidence="5 9" id="KW-0472">Membrane</keyword>
<keyword evidence="9" id="KW-0812">Transmembrane</keyword>
<evidence type="ECO:0000259" key="11">
    <source>
        <dbReference type="PROSITE" id="PS50835"/>
    </source>
</evidence>
<evidence type="ECO:0000313" key="13">
    <source>
        <dbReference type="Proteomes" id="UP001314169"/>
    </source>
</evidence>
<feature type="chain" id="PRO_5045510218" description="Low affinity immunoglobulin gamma Fc region receptor III-A" evidence="10">
    <location>
        <begin position="21"/>
        <end position="252"/>
    </location>
</feature>
<evidence type="ECO:0000256" key="1">
    <source>
        <dbReference type="ARBA" id="ARBA00004236"/>
    </source>
</evidence>
<dbReference type="SMART" id="SM00409">
    <property type="entry name" value="IG"/>
    <property type="match status" value="2"/>
</dbReference>
<keyword evidence="4 10" id="KW-0732">Signal</keyword>
<name>A0ABN9ZUC5_PIPNA</name>
<dbReference type="CDD" id="cd05752">
    <property type="entry name" value="Ig1_FcgammaR_like"/>
    <property type="match status" value="1"/>
</dbReference>
<comment type="subcellular location">
    <subcellularLocation>
        <location evidence="1">Cell membrane</location>
    </subcellularLocation>
</comment>
<dbReference type="InterPro" id="IPR050488">
    <property type="entry name" value="Ig_Fc_receptor"/>
</dbReference>
<keyword evidence="6" id="KW-1015">Disulfide bond</keyword>
<evidence type="ECO:0000256" key="2">
    <source>
        <dbReference type="ARBA" id="ARBA00022475"/>
    </source>
</evidence>
<evidence type="ECO:0000256" key="4">
    <source>
        <dbReference type="ARBA" id="ARBA00022729"/>
    </source>
</evidence>
<accession>A0ABN9ZUC5</accession>
<organism evidence="12 13">
    <name type="scientific">Pipistrellus nathusii</name>
    <name type="common">Nathusius' pipistrelle</name>
    <dbReference type="NCBI Taxonomy" id="59473"/>
    <lineage>
        <taxon>Eukaryota</taxon>
        <taxon>Metazoa</taxon>
        <taxon>Chordata</taxon>
        <taxon>Craniata</taxon>
        <taxon>Vertebrata</taxon>
        <taxon>Euteleostomi</taxon>
        <taxon>Mammalia</taxon>
        <taxon>Eutheria</taxon>
        <taxon>Laurasiatheria</taxon>
        <taxon>Chiroptera</taxon>
        <taxon>Yangochiroptera</taxon>
        <taxon>Vespertilionidae</taxon>
        <taxon>Pipistrellus</taxon>
    </lineage>
</organism>